<name>A0A8D2Q4F2_VARKO</name>
<evidence type="ECO:0000256" key="2">
    <source>
        <dbReference type="ARBA" id="ARBA00057777"/>
    </source>
</evidence>
<dbReference type="FunFam" id="3.80.10.10:FF:000168">
    <property type="entry name" value="Distal membrane arm assembly complex 2"/>
    <property type="match status" value="1"/>
</dbReference>
<protein>
    <recommendedName>
        <fullName evidence="4">Distal membrane-arm assembly complex protein 2</fullName>
    </recommendedName>
    <alternativeName>
        <fullName evidence="5">ATP synthase subunit s-like protein</fullName>
    </alternativeName>
</protein>
<reference evidence="7" key="1">
    <citation type="submission" date="2025-08" db="UniProtKB">
        <authorList>
            <consortium name="Ensembl"/>
        </authorList>
    </citation>
    <scope>IDENTIFICATION</scope>
</reference>
<dbReference type="InterPro" id="IPR032675">
    <property type="entry name" value="LRR_dom_sf"/>
</dbReference>
<sequence>MCLLLQIILSLLTGLLFSQMRRSKGFISLLYTSARHNSNSTGLPADSVKNRVFRYLCKHFYDVEYFAQTIHSLKKWNLQRKNRHFLEACQHHGDDLVAVAFVLNLKGGVRCQGQRTCHYGSIKSWQSTLNLTVGQEVLVEAIDLSGTLISYEGLDNLVNLKALKQLDLSRCPNIDDWSLGRFHSFADVLEELSLAGCPQISERGLACLHHLRNLKRLNVSNLPSIPNKPFIRILLEEMLPHCEIIGMESDEGLVQLTDGDDAEELQNSASNRKHAEISA</sequence>
<proteinExistence type="inferred from homology"/>
<dbReference type="AlphaFoldDB" id="A0A8D2Q4F2"/>
<dbReference type="SUPFAM" id="SSF52047">
    <property type="entry name" value="RNI-like"/>
    <property type="match status" value="1"/>
</dbReference>
<comment type="function">
    <text evidence="2">Required for the assembly of the mitochondrial NADH:ubiquinone oxidoreductase complex (complex I). Involved in the assembly of the distal region of complex I.</text>
</comment>
<comment type="subunit">
    <text evidence="3">Interacts with incompletely assembled mitochondrial NADH:ubiquinone oxidoreductase complex (complex I).</text>
</comment>
<keyword evidence="6" id="KW-0732">Signal</keyword>
<feature type="signal peptide" evidence="6">
    <location>
        <begin position="1"/>
        <end position="18"/>
    </location>
</feature>
<evidence type="ECO:0000256" key="4">
    <source>
        <dbReference type="ARBA" id="ARBA00072316"/>
    </source>
</evidence>
<dbReference type="Gene3D" id="3.80.10.10">
    <property type="entry name" value="Ribonuclease Inhibitor"/>
    <property type="match status" value="1"/>
</dbReference>
<feature type="chain" id="PRO_5034057892" description="Distal membrane-arm assembly complex protein 2" evidence="6">
    <location>
        <begin position="19"/>
        <end position="279"/>
    </location>
</feature>
<comment type="similarity">
    <text evidence="1">Belongs to the ATP synthase subunit s family.</text>
</comment>
<organism evidence="7 8">
    <name type="scientific">Varanus komodoensis</name>
    <name type="common">Komodo dragon</name>
    <dbReference type="NCBI Taxonomy" id="61221"/>
    <lineage>
        <taxon>Eukaryota</taxon>
        <taxon>Metazoa</taxon>
        <taxon>Chordata</taxon>
        <taxon>Craniata</taxon>
        <taxon>Vertebrata</taxon>
        <taxon>Euteleostomi</taxon>
        <taxon>Lepidosauria</taxon>
        <taxon>Squamata</taxon>
        <taxon>Bifurcata</taxon>
        <taxon>Unidentata</taxon>
        <taxon>Episquamata</taxon>
        <taxon>Toxicofera</taxon>
        <taxon>Anguimorpha</taxon>
        <taxon>Paleoanguimorpha</taxon>
        <taxon>Varanoidea</taxon>
        <taxon>Varanidae</taxon>
        <taxon>Varanus</taxon>
    </lineage>
</organism>
<evidence type="ECO:0000313" key="7">
    <source>
        <dbReference type="Ensembl" id="ENSVKKP00000018784.1"/>
    </source>
</evidence>
<reference evidence="7" key="2">
    <citation type="submission" date="2025-09" db="UniProtKB">
        <authorList>
            <consortium name="Ensembl"/>
        </authorList>
    </citation>
    <scope>IDENTIFICATION</scope>
</reference>
<evidence type="ECO:0000256" key="3">
    <source>
        <dbReference type="ARBA" id="ARBA00062608"/>
    </source>
</evidence>
<dbReference type="Proteomes" id="UP000694545">
    <property type="component" value="Unplaced"/>
</dbReference>
<evidence type="ECO:0000256" key="1">
    <source>
        <dbReference type="ARBA" id="ARBA00006901"/>
    </source>
</evidence>
<keyword evidence="8" id="KW-1185">Reference proteome</keyword>
<evidence type="ECO:0000256" key="6">
    <source>
        <dbReference type="SAM" id="SignalP"/>
    </source>
</evidence>
<dbReference type="OMA" id="GFRFAGQ"/>
<dbReference type="Ensembl" id="ENSVKKT00000019249.1">
    <property type="protein sequence ID" value="ENSVKKP00000018784.1"/>
    <property type="gene ID" value="ENSVKKG00000012776.1"/>
</dbReference>
<evidence type="ECO:0000256" key="5">
    <source>
        <dbReference type="ARBA" id="ARBA00076566"/>
    </source>
</evidence>
<accession>A0A8D2Q4F2</accession>
<evidence type="ECO:0000313" key="8">
    <source>
        <dbReference type="Proteomes" id="UP000694545"/>
    </source>
</evidence>